<dbReference type="EMBL" id="MPRL01000010">
    <property type="protein sequence ID" value="OOZ41392.1"/>
    <property type="molecule type" value="Genomic_DNA"/>
</dbReference>
<proteinExistence type="predicted"/>
<dbReference type="OrthoDB" id="5569826at2"/>
<evidence type="ECO:0000313" key="3">
    <source>
        <dbReference type="Proteomes" id="UP000191110"/>
    </source>
</evidence>
<organism evidence="2 3">
    <name type="scientific">Solemya pervernicosa gill symbiont</name>
    <dbReference type="NCBI Taxonomy" id="642797"/>
    <lineage>
        <taxon>Bacteria</taxon>
        <taxon>Pseudomonadati</taxon>
        <taxon>Pseudomonadota</taxon>
        <taxon>Gammaproteobacteria</taxon>
        <taxon>sulfur-oxidizing symbionts</taxon>
    </lineage>
</organism>
<feature type="transmembrane region" description="Helical" evidence="1">
    <location>
        <begin position="12"/>
        <end position="29"/>
    </location>
</feature>
<dbReference type="AlphaFoldDB" id="A0A1T2L8N4"/>
<keyword evidence="3" id="KW-1185">Reference proteome</keyword>
<evidence type="ECO:0000313" key="2">
    <source>
        <dbReference type="EMBL" id="OOZ41392.1"/>
    </source>
</evidence>
<name>A0A1T2L8N4_9GAMM</name>
<feature type="transmembrane region" description="Helical" evidence="1">
    <location>
        <begin position="35"/>
        <end position="56"/>
    </location>
</feature>
<evidence type="ECO:0000256" key="1">
    <source>
        <dbReference type="SAM" id="Phobius"/>
    </source>
</evidence>
<dbReference type="RefSeq" id="WP_078482769.1">
    <property type="nucleotide sequence ID" value="NZ_MPRL01000010.1"/>
</dbReference>
<comment type="caution">
    <text evidence="2">The sequence shown here is derived from an EMBL/GenBank/DDBJ whole genome shotgun (WGS) entry which is preliminary data.</text>
</comment>
<keyword evidence="1" id="KW-1133">Transmembrane helix</keyword>
<protein>
    <recommendedName>
        <fullName evidence="4">DUF2069 domain-containing protein</fullName>
    </recommendedName>
</protein>
<dbReference type="Proteomes" id="UP000191110">
    <property type="component" value="Unassembled WGS sequence"/>
</dbReference>
<sequence length="133" mass="15006">MQRVKLAQATALTGYFGLIFLLLLWNIWIAPSKHFPISLVLIVLVVPLLFPLRGLLHGRSYTYAWSSMLSLLYLALGIMEAVTKPYEVTQTPERLLGIIEIIFSVMLFVGAILYVRLKARADRAAALEEETKD</sequence>
<accession>A0A1T2L8N4</accession>
<keyword evidence="1" id="KW-0812">Transmembrane</keyword>
<feature type="transmembrane region" description="Helical" evidence="1">
    <location>
        <begin position="63"/>
        <end position="83"/>
    </location>
</feature>
<dbReference type="Pfam" id="PF09842">
    <property type="entry name" value="DUF2069"/>
    <property type="match status" value="1"/>
</dbReference>
<keyword evidence="1" id="KW-0472">Membrane</keyword>
<dbReference type="InterPro" id="IPR018643">
    <property type="entry name" value="DUF2069_membrane"/>
</dbReference>
<feature type="transmembrane region" description="Helical" evidence="1">
    <location>
        <begin position="95"/>
        <end position="115"/>
    </location>
</feature>
<reference evidence="2 3" key="1">
    <citation type="submission" date="2016-11" db="EMBL/GenBank/DDBJ databases">
        <title>Mixed transmission modes and dynamic genome evolution in an obligate animal-bacterial symbiosis.</title>
        <authorList>
            <person name="Russell S.L."/>
            <person name="Corbett-Detig R.B."/>
            <person name="Cavanaugh C.M."/>
        </authorList>
    </citation>
    <scope>NUCLEOTIDE SEQUENCE [LARGE SCALE GENOMIC DNA]</scope>
    <source>
        <strain evidence="2">Sveles-Q1</strain>
    </source>
</reference>
<evidence type="ECO:0008006" key="4">
    <source>
        <dbReference type="Google" id="ProtNLM"/>
    </source>
</evidence>
<gene>
    <name evidence="2" type="ORF">BOW53_03860</name>
</gene>